<dbReference type="EMBL" id="AP023098">
    <property type="protein sequence ID" value="BCE85032.1"/>
    <property type="molecule type" value="Genomic_DNA"/>
</dbReference>
<name>A0A809XS70_9BRAD</name>
<dbReference type="EMBL" id="AP023092">
    <property type="protein sequence ID" value="BCE30294.1"/>
    <property type="molecule type" value="Genomic_DNA"/>
</dbReference>
<evidence type="ECO:0000313" key="2">
    <source>
        <dbReference type="EMBL" id="BCE85032.1"/>
    </source>
</evidence>
<reference evidence="2" key="2">
    <citation type="submission" date="2020-05" db="EMBL/GenBank/DDBJ databases">
        <title>Complete genome sequence of Bradyrhizobium diazoefficiens XF9 isolated from soybean nodule.</title>
        <authorList>
            <person name="Noda R."/>
            <person name="Kakizaki K."/>
            <person name="Minamisawa K."/>
        </authorList>
    </citation>
    <scope>NUCLEOTIDE SEQUENCE</scope>
    <source>
        <strain evidence="2">XF9</strain>
    </source>
</reference>
<sequence length="215" mass="23497">MTDEQWVNLTAWLKLPPEARAPIENELDLYARVAANAGKAPSETRKKLERVAALADDLLKAIEEFGPEEHQALRSDQPAVVHLTQRPELAEAKAVELASFVGRPRATPRLDTFRSLAERHAQLSTLRDHMMTAAATIAKGKTGRDASNVRALVRGVSKAIEPYTGKPLGKGKPEFDFVRKLCKLADPEIREGSIKGAIEDLTTEELAPENSSNAG</sequence>
<protein>
    <submittedName>
        <fullName evidence="1">Uncharacterized protein</fullName>
    </submittedName>
</protein>
<dbReference type="AlphaFoldDB" id="A0A809XS70"/>
<reference evidence="1" key="1">
    <citation type="submission" date="2020-05" db="EMBL/GenBank/DDBJ databases">
        <title>Complete genome sequence of Bradyrhizobium diazoefficiens XF2 isolated from soybean nodule.</title>
        <authorList>
            <person name="Noda R."/>
            <person name="Kakizaki K."/>
            <person name="Minamisawa K."/>
        </authorList>
    </citation>
    <scope>NUCLEOTIDE SEQUENCE</scope>
    <source>
        <strain evidence="1">XF2</strain>
    </source>
</reference>
<evidence type="ECO:0000313" key="1">
    <source>
        <dbReference type="EMBL" id="BCE30294.1"/>
    </source>
</evidence>
<organism evidence="1">
    <name type="scientific">Bradyrhizobium diazoefficiens</name>
    <dbReference type="NCBI Taxonomy" id="1355477"/>
    <lineage>
        <taxon>Bacteria</taxon>
        <taxon>Pseudomonadati</taxon>
        <taxon>Pseudomonadota</taxon>
        <taxon>Alphaproteobacteria</taxon>
        <taxon>Hyphomicrobiales</taxon>
        <taxon>Nitrobacteraceae</taxon>
        <taxon>Bradyrhizobium</taxon>
    </lineage>
</organism>
<gene>
    <name evidence="1" type="ORF">XF2B_40630</name>
    <name evidence="2" type="ORF">XF9B_64530</name>
</gene>
<proteinExistence type="predicted"/>
<accession>A0A809XS70</accession>